<dbReference type="GO" id="GO:0051539">
    <property type="term" value="F:4 iron, 4 sulfur cluster binding"/>
    <property type="evidence" value="ECO:0007669"/>
    <property type="project" value="UniProtKB-KW"/>
</dbReference>
<dbReference type="GO" id="GO:0046872">
    <property type="term" value="F:metal ion binding"/>
    <property type="evidence" value="ECO:0007669"/>
    <property type="project" value="UniProtKB-KW"/>
</dbReference>
<keyword evidence="11" id="KW-1185">Reference proteome</keyword>
<sequence length="607" mass="65308">MDLADQDYAATIEEAARKFGGERHRLLDMLQHIHSRLGFLDRRAVETIAAVLQCHPAEVEDVASFYSFFNREPKGRFHIRLARTPVSMMKGAEDVARAFAQATGAQIGGTSADGDFSLDWASDLGMADQEPSALINGAPFPALAPFEAGPIVAELRRNRDSTNPLPLFPGSDASSLARAQAPIKLIRPGPILFDNSSGGADAIKNALRLSPDGVVKEITKARLRGRGGAGFPTGLKWRLCRQAQAEARYVVCNADEGEPGTFKDRALLTLAPGLVLDGMAIAAHALGARQGVIYLRGEYACLEARLTQEIDRRRRYGLLGTDICGVEGFDFDIRIQLGAGAYICGEESALIESLEGKRGAPRDRPPFPTDRGYLGCPTAVDNVETFACASRIMERGAAWFCSFGTAESAGTKLLSVSGDCAHPGVYELPFGTTLNELLDLVGAPDARFVQVGGPSGQCVGPKDYGRRIAYEDLSTGGSVMAFGPERDVLATALQFTEFFADESCGWCVPCRVGTTLLRQDLEKILRRRGTLSDVTALDGLARSVARTSRCGLGQSAPNPILSTMRNFPEAYEALLQAQDFLPRFLLSETLIQAQALQGRGLVGAEEE</sequence>
<feature type="domain" description="NADH-ubiquinone oxidoreductase 51kDa subunit iron-sulphur binding" evidence="9">
    <location>
        <begin position="489"/>
        <end position="534"/>
    </location>
</feature>
<dbReference type="Pfam" id="PF10589">
    <property type="entry name" value="NADH_4Fe-4S"/>
    <property type="match status" value="1"/>
</dbReference>
<dbReference type="KEGG" id="mhey:H2LOC_018255"/>
<evidence type="ECO:0000256" key="4">
    <source>
        <dbReference type="ARBA" id="ARBA00007523"/>
    </source>
</evidence>
<dbReference type="PANTHER" id="PTHR43578:SF3">
    <property type="entry name" value="NADH-QUINONE OXIDOREDUCTASE SUBUNIT F"/>
    <property type="match status" value="1"/>
</dbReference>
<dbReference type="RefSeq" id="WP_154331716.1">
    <property type="nucleotide sequence ID" value="NZ_CP046052.1"/>
</dbReference>
<dbReference type="PANTHER" id="PTHR43578">
    <property type="entry name" value="NADH-QUINONE OXIDOREDUCTASE SUBUNIT F"/>
    <property type="match status" value="1"/>
</dbReference>
<dbReference type="PROSITE" id="PS00644">
    <property type="entry name" value="COMPLEX1_51K_1"/>
    <property type="match status" value="1"/>
</dbReference>
<evidence type="ECO:0000313" key="11">
    <source>
        <dbReference type="Proteomes" id="UP000309061"/>
    </source>
</evidence>
<organism evidence="10 11">
    <name type="scientific">Methylocystis heyeri</name>
    <dbReference type="NCBI Taxonomy" id="391905"/>
    <lineage>
        <taxon>Bacteria</taxon>
        <taxon>Pseudomonadati</taxon>
        <taxon>Pseudomonadota</taxon>
        <taxon>Alphaproteobacteria</taxon>
        <taxon>Hyphomicrobiales</taxon>
        <taxon>Methylocystaceae</taxon>
        <taxon>Methylocystis</taxon>
    </lineage>
</organism>
<dbReference type="Gene3D" id="1.10.10.1590">
    <property type="entry name" value="NADH-quinone oxidoreductase subunit E"/>
    <property type="match status" value="1"/>
</dbReference>
<keyword evidence="6" id="KW-0479">Metal-binding</keyword>
<dbReference type="AlphaFoldDB" id="A0A6B8KK41"/>
<evidence type="ECO:0000256" key="3">
    <source>
        <dbReference type="ARBA" id="ARBA00002378"/>
    </source>
</evidence>
<dbReference type="Pfam" id="PF01512">
    <property type="entry name" value="Complex1_51K"/>
    <property type="match status" value="1"/>
</dbReference>
<dbReference type="SMART" id="SM00928">
    <property type="entry name" value="NADH_4Fe-4S"/>
    <property type="match status" value="1"/>
</dbReference>
<dbReference type="InterPro" id="IPR037225">
    <property type="entry name" value="Nuo51_FMN-bd_sf"/>
</dbReference>
<comment type="cofactor">
    <cofactor evidence="2">
        <name>[4Fe-4S] cluster</name>
        <dbReference type="ChEBI" id="CHEBI:49883"/>
    </cofactor>
</comment>
<dbReference type="Gene3D" id="3.40.30.10">
    <property type="entry name" value="Glutaredoxin"/>
    <property type="match status" value="1"/>
</dbReference>
<dbReference type="InterPro" id="IPR019575">
    <property type="entry name" value="Nuop51_4Fe4S-bd"/>
</dbReference>
<keyword evidence="7" id="KW-0408">Iron</keyword>
<dbReference type="EMBL" id="CP046052">
    <property type="protein sequence ID" value="QGM47471.1"/>
    <property type="molecule type" value="Genomic_DNA"/>
</dbReference>
<dbReference type="GO" id="GO:0010181">
    <property type="term" value="F:FMN binding"/>
    <property type="evidence" value="ECO:0007669"/>
    <property type="project" value="InterPro"/>
</dbReference>
<dbReference type="Gene3D" id="3.10.20.600">
    <property type="match status" value="1"/>
</dbReference>
<dbReference type="SUPFAM" id="SSF142984">
    <property type="entry name" value="Nqo1 middle domain-like"/>
    <property type="match status" value="1"/>
</dbReference>
<dbReference type="InterPro" id="IPR037207">
    <property type="entry name" value="Nuop51_4Fe4S-bd_sf"/>
</dbReference>
<dbReference type="OrthoDB" id="9761899at2"/>
<dbReference type="GO" id="GO:0008137">
    <property type="term" value="F:NADH dehydrogenase (ubiquinone) activity"/>
    <property type="evidence" value="ECO:0007669"/>
    <property type="project" value="InterPro"/>
</dbReference>
<dbReference type="InterPro" id="IPR001949">
    <property type="entry name" value="NADH-UbQ_OxRdtase_51kDa_CS"/>
</dbReference>
<dbReference type="SUPFAM" id="SSF52833">
    <property type="entry name" value="Thioredoxin-like"/>
    <property type="match status" value="1"/>
</dbReference>
<dbReference type="PROSITE" id="PS00645">
    <property type="entry name" value="COMPLEX1_51K_2"/>
    <property type="match status" value="1"/>
</dbReference>
<comment type="function">
    <text evidence="3">NDH-1 shuttles electrons from NADH, via FMN and iron-sulfur (Fe-S) centers, to quinones in the respiratory chain. The immediate electron acceptor for the enzyme in this species is believed to be ubiquinone. Couples the redox reaction to proton translocation (for every two electrons transferred, four hydrogen ions are translocated across the cytoplasmic membrane), and thus conserves the redox energy in a proton gradient.</text>
</comment>
<dbReference type="FunFam" id="3.40.50.11540:FF:000001">
    <property type="entry name" value="NADH dehydrogenase [ubiquinone] flavoprotein 1, mitochondrial"/>
    <property type="match status" value="1"/>
</dbReference>
<name>A0A6B8KK41_9HYPH</name>
<evidence type="ECO:0000256" key="1">
    <source>
        <dbReference type="ARBA" id="ARBA00001917"/>
    </source>
</evidence>
<dbReference type="SUPFAM" id="SSF142019">
    <property type="entry name" value="Nqo1 FMN-binding domain-like"/>
    <property type="match status" value="1"/>
</dbReference>
<dbReference type="InterPro" id="IPR041921">
    <property type="entry name" value="NuoE_N"/>
</dbReference>
<evidence type="ECO:0000313" key="10">
    <source>
        <dbReference type="EMBL" id="QGM47471.1"/>
    </source>
</evidence>
<keyword evidence="8" id="KW-0411">Iron-sulfur</keyword>
<evidence type="ECO:0000259" key="9">
    <source>
        <dbReference type="SMART" id="SM00928"/>
    </source>
</evidence>
<evidence type="ECO:0000256" key="2">
    <source>
        <dbReference type="ARBA" id="ARBA00001966"/>
    </source>
</evidence>
<evidence type="ECO:0000256" key="8">
    <source>
        <dbReference type="ARBA" id="ARBA00023014"/>
    </source>
</evidence>
<dbReference type="Pfam" id="PF01257">
    <property type="entry name" value="2Fe-2S_thioredx"/>
    <property type="match status" value="1"/>
</dbReference>
<dbReference type="InterPro" id="IPR011538">
    <property type="entry name" value="Nuo51_FMN-bd"/>
</dbReference>
<comment type="similarity">
    <text evidence="4">Belongs to the complex I 51 kDa subunit family.</text>
</comment>
<dbReference type="InterPro" id="IPR036249">
    <property type="entry name" value="Thioredoxin-like_sf"/>
</dbReference>
<dbReference type="SUPFAM" id="SSF140490">
    <property type="entry name" value="Nqo1C-terminal domain-like"/>
    <property type="match status" value="1"/>
</dbReference>
<dbReference type="Proteomes" id="UP000309061">
    <property type="component" value="Chromosome"/>
</dbReference>
<dbReference type="Gene3D" id="1.20.1440.230">
    <property type="entry name" value="NADH-ubiquinone oxidoreductase 51kDa subunit, iron-sulphur binding domain"/>
    <property type="match status" value="1"/>
</dbReference>
<evidence type="ECO:0000256" key="6">
    <source>
        <dbReference type="ARBA" id="ARBA00022723"/>
    </source>
</evidence>
<accession>A0A6B8KK41</accession>
<evidence type="ECO:0000256" key="7">
    <source>
        <dbReference type="ARBA" id="ARBA00023004"/>
    </source>
</evidence>
<protein>
    <recommendedName>
        <fullName evidence="9">NADH-ubiquinone oxidoreductase 51kDa subunit iron-sulphur binding domain-containing protein</fullName>
    </recommendedName>
</protein>
<proteinExistence type="inferred from homology"/>
<evidence type="ECO:0000256" key="5">
    <source>
        <dbReference type="ARBA" id="ARBA00022485"/>
    </source>
</evidence>
<keyword evidence="5" id="KW-0004">4Fe-4S</keyword>
<reference evidence="10 11" key="1">
    <citation type="submission" date="2019-11" db="EMBL/GenBank/DDBJ databases">
        <title>The genome sequence of Methylocystis heyeri.</title>
        <authorList>
            <person name="Oshkin I.Y."/>
            <person name="Miroshnikov K."/>
            <person name="Dedysh S.N."/>
        </authorList>
    </citation>
    <scope>NUCLEOTIDE SEQUENCE [LARGE SCALE GENOMIC DNA]</scope>
    <source>
        <strain evidence="10 11">H2</strain>
    </source>
</reference>
<gene>
    <name evidence="10" type="ORF">H2LOC_018255</name>
</gene>
<dbReference type="Gene3D" id="3.40.50.11540">
    <property type="entry name" value="NADH-ubiquinone oxidoreductase 51kDa subunit"/>
    <property type="match status" value="1"/>
</dbReference>
<comment type="cofactor">
    <cofactor evidence="1">
        <name>FMN</name>
        <dbReference type="ChEBI" id="CHEBI:58210"/>
    </cofactor>
</comment>